<dbReference type="RefSeq" id="XP_018066072.1">
    <property type="nucleotide sequence ID" value="XM_018222999.1"/>
</dbReference>
<keyword evidence="7" id="KW-0732">Signal</keyword>
<dbReference type="PANTHER" id="PTHR15549">
    <property type="entry name" value="PAIRED IMMUNOGLOBULIN-LIKE TYPE 2 RECEPTOR"/>
    <property type="match status" value="1"/>
</dbReference>
<sequence length="285" mass="29890">MSKMYFQIPIILWGLSRLVSGVAFINPPDGATQQAQDYSSNAAHKVGSSLKIEWSLQSAEQDKPLTLVMWEDVANTYPEYISQDIAANTTTFDWTVATNKTFSTTQAFFFDLYFSPATISSGVNNEVAISHYFNITTSASSTSSSTSSTSTPTSTSTPSSSSSSSSSSSLSTGAKIGIGAGIGVVAIAALAVAFLIFRHRRQKKNANLGIATDAFPAAEKAPPGYKEHHDEETGFVVPGGVSELAGGGYKPVGVAPEGGASELDGEANAGLDRREGIEGRYEMGG</sequence>
<accession>A0A194WVV4</accession>
<feature type="region of interest" description="Disordered" evidence="5">
    <location>
        <begin position="257"/>
        <end position="285"/>
    </location>
</feature>
<feature type="compositionally biased region" description="Basic and acidic residues" evidence="5">
    <location>
        <begin position="271"/>
        <end position="285"/>
    </location>
</feature>
<evidence type="ECO:0000313" key="9">
    <source>
        <dbReference type="Proteomes" id="UP000070700"/>
    </source>
</evidence>
<name>A0A194WVV4_MOLSC</name>
<feature type="region of interest" description="Disordered" evidence="5">
    <location>
        <begin position="138"/>
        <end position="169"/>
    </location>
</feature>
<feature type="signal peptide" evidence="7">
    <location>
        <begin position="1"/>
        <end position="21"/>
    </location>
</feature>
<dbReference type="GeneID" id="28832725"/>
<reference evidence="8 9" key="1">
    <citation type="submission" date="2015-10" db="EMBL/GenBank/DDBJ databases">
        <title>Full genome of DAOMC 229536 Phialocephala scopiformis, a fungal endophyte of spruce producing the potent anti-insectan compound rugulosin.</title>
        <authorList>
            <consortium name="DOE Joint Genome Institute"/>
            <person name="Walker A.K."/>
            <person name="Frasz S.L."/>
            <person name="Seifert K.A."/>
            <person name="Miller J.D."/>
            <person name="Mondo S.J."/>
            <person name="Labutti K."/>
            <person name="Lipzen A."/>
            <person name="Dockter R."/>
            <person name="Kennedy M."/>
            <person name="Grigoriev I.V."/>
            <person name="Spatafora J.W."/>
        </authorList>
    </citation>
    <scope>NUCLEOTIDE SEQUENCE [LARGE SCALE GENOMIC DNA]</scope>
    <source>
        <strain evidence="8 9">CBS 120377</strain>
    </source>
</reference>
<protein>
    <submittedName>
        <fullName evidence="8">Uncharacterized protein</fullName>
    </submittedName>
</protein>
<dbReference type="EMBL" id="KQ947426">
    <property type="protein sequence ID" value="KUJ11717.1"/>
    <property type="molecule type" value="Genomic_DNA"/>
</dbReference>
<dbReference type="InParanoid" id="A0A194WVV4"/>
<dbReference type="GO" id="GO:0071944">
    <property type="term" value="C:cell periphery"/>
    <property type="evidence" value="ECO:0007669"/>
    <property type="project" value="UniProtKB-ARBA"/>
</dbReference>
<feature type="transmembrane region" description="Helical" evidence="6">
    <location>
        <begin position="176"/>
        <end position="197"/>
    </location>
</feature>
<evidence type="ECO:0000256" key="4">
    <source>
        <dbReference type="ARBA" id="ARBA00023136"/>
    </source>
</evidence>
<dbReference type="GO" id="GO:0016020">
    <property type="term" value="C:membrane"/>
    <property type="evidence" value="ECO:0007669"/>
    <property type="project" value="UniProtKB-SubCell"/>
</dbReference>
<gene>
    <name evidence="8" type="ORF">LY89DRAFT_786592</name>
</gene>
<dbReference type="PANTHER" id="PTHR15549:SF30">
    <property type="entry name" value="MID2 DOMAIN-CONTAINING PROTEIN"/>
    <property type="match status" value="1"/>
</dbReference>
<dbReference type="InterPro" id="IPR051694">
    <property type="entry name" value="Immunoregulatory_rcpt-like"/>
</dbReference>
<dbReference type="KEGG" id="psco:LY89DRAFT_786592"/>
<keyword evidence="9" id="KW-1185">Reference proteome</keyword>
<keyword evidence="4 6" id="KW-0472">Membrane</keyword>
<evidence type="ECO:0000256" key="6">
    <source>
        <dbReference type="SAM" id="Phobius"/>
    </source>
</evidence>
<dbReference type="AlphaFoldDB" id="A0A194WVV4"/>
<evidence type="ECO:0000256" key="5">
    <source>
        <dbReference type="SAM" id="MobiDB-lite"/>
    </source>
</evidence>
<evidence type="ECO:0000313" key="8">
    <source>
        <dbReference type="EMBL" id="KUJ11717.1"/>
    </source>
</evidence>
<dbReference type="Proteomes" id="UP000070700">
    <property type="component" value="Unassembled WGS sequence"/>
</dbReference>
<evidence type="ECO:0000256" key="3">
    <source>
        <dbReference type="ARBA" id="ARBA00022989"/>
    </source>
</evidence>
<organism evidence="8 9">
    <name type="scientific">Mollisia scopiformis</name>
    <name type="common">Conifer needle endophyte fungus</name>
    <name type="synonym">Phialocephala scopiformis</name>
    <dbReference type="NCBI Taxonomy" id="149040"/>
    <lineage>
        <taxon>Eukaryota</taxon>
        <taxon>Fungi</taxon>
        <taxon>Dikarya</taxon>
        <taxon>Ascomycota</taxon>
        <taxon>Pezizomycotina</taxon>
        <taxon>Leotiomycetes</taxon>
        <taxon>Helotiales</taxon>
        <taxon>Mollisiaceae</taxon>
        <taxon>Mollisia</taxon>
    </lineage>
</organism>
<comment type="subcellular location">
    <subcellularLocation>
        <location evidence="1">Membrane</location>
        <topology evidence="1">Single-pass membrane protein</topology>
    </subcellularLocation>
</comment>
<proteinExistence type="predicted"/>
<feature type="chain" id="PRO_5008267508" evidence="7">
    <location>
        <begin position="22"/>
        <end position="285"/>
    </location>
</feature>
<keyword evidence="2 6" id="KW-0812">Transmembrane</keyword>
<evidence type="ECO:0000256" key="2">
    <source>
        <dbReference type="ARBA" id="ARBA00022692"/>
    </source>
</evidence>
<keyword evidence="3 6" id="KW-1133">Transmembrane helix</keyword>
<evidence type="ECO:0000256" key="7">
    <source>
        <dbReference type="SAM" id="SignalP"/>
    </source>
</evidence>
<evidence type="ECO:0000256" key="1">
    <source>
        <dbReference type="ARBA" id="ARBA00004167"/>
    </source>
</evidence>